<gene>
    <name evidence="1" type="ORF">UFOPK3547_00594</name>
</gene>
<reference evidence="1" key="1">
    <citation type="submission" date="2020-05" db="EMBL/GenBank/DDBJ databases">
        <authorList>
            <person name="Chiriac C."/>
            <person name="Salcher M."/>
            <person name="Ghai R."/>
            <person name="Kavagutti S V."/>
        </authorList>
    </citation>
    <scope>NUCLEOTIDE SEQUENCE</scope>
</reference>
<accession>A0A6J5ZIS0</accession>
<dbReference type="AlphaFoldDB" id="A0A6J5ZIS0"/>
<evidence type="ECO:0000313" key="1">
    <source>
        <dbReference type="EMBL" id="CAB4341258.1"/>
    </source>
</evidence>
<protein>
    <submittedName>
        <fullName evidence="1">Unannotated protein</fullName>
    </submittedName>
</protein>
<sequence>MVVSKTSVEPINFRFVQVEAPWPLGPADGRYVVRGHAGEPTHVLVLSTLGAARRRRRRARSAAPEPEPTAVPIGRATLIDARPLEVDPKEWLHNADLESEALTGLSVINTVLQVQRVVAADPNAHGIAADQALVMRVGTGLGEQVAHGRWESAMDVNLVAARRKRQAILSPQERLASVLAGRDVAMACEELALRARADVNCERWREAALQLDCALRAALAELTSWAGQGDIDARIEELDSGAAAIRDAADTALIGGLSDVQIAATAATLGRLEAALRARAALIR</sequence>
<dbReference type="EMBL" id="CAESAN010000037">
    <property type="protein sequence ID" value="CAB4341258.1"/>
    <property type="molecule type" value="Genomic_DNA"/>
</dbReference>
<name>A0A6J5ZIS0_9ZZZZ</name>
<organism evidence="1">
    <name type="scientific">freshwater metagenome</name>
    <dbReference type="NCBI Taxonomy" id="449393"/>
    <lineage>
        <taxon>unclassified sequences</taxon>
        <taxon>metagenomes</taxon>
        <taxon>ecological metagenomes</taxon>
    </lineage>
</organism>
<proteinExistence type="predicted"/>